<evidence type="ECO:0000313" key="1">
    <source>
        <dbReference type="EMBL" id="MBW93553.1"/>
    </source>
</evidence>
<protein>
    <submittedName>
        <fullName evidence="1">Uncharacterized protein</fullName>
    </submittedName>
</protein>
<organism evidence="1">
    <name type="scientific">Rhizophora mucronata</name>
    <name type="common">Asiatic mangrove</name>
    <dbReference type="NCBI Taxonomy" id="61149"/>
    <lineage>
        <taxon>Eukaryota</taxon>
        <taxon>Viridiplantae</taxon>
        <taxon>Streptophyta</taxon>
        <taxon>Embryophyta</taxon>
        <taxon>Tracheophyta</taxon>
        <taxon>Spermatophyta</taxon>
        <taxon>Magnoliopsida</taxon>
        <taxon>eudicotyledons</taxon>
        <taxon>Gunneridae</taxon>
        <taxon>Pentapetalae</taxon>
        <taxon>rosids</taxon>
        <taxon>fabids</taxon>
        <taxon>Malpighiales</taxon>
        <taxon>Rhizophoraceae</taxon>
        <taxon>Rhizophora</taxon>
    </lineage>
</organism>
<proteinExistence type="predicted"/>
<dbReference type="EMBL" id="GGEC01013070">
    <property type="protein sequence ID" value="MBW93553.1"/>
    <property type="molecule type" value="Transcribed_RNA"/>
</dbReference>
<name>A0A2P2JJA4_RHIMU</name>
<dbReference type="AlphaFoldDB" id="A0A2P2JJA4"/>
<sequence length="35" mass="4240">MCLPNMHFHGLKFFFFLWLDLFFPQAPCNWCGFLA</sequence>
<reference evidence="1" key="1">
    <citation type="submission" date="2018-02" db="EMBL/GenBank/DDBJ databases">
        <title>Rhizophora mucronata_Transcriptome.</title>
        <authorList>
            <person name="Meera S.P."/>
            <person name="Sreeshan A."/>
            <person name="Augustine A."/>
        </authorList>
    </citation>
    <scope>NUCLEOTIDE SEQUENCE</scope>
    <source>
        <tissue evidence="1">Leaf</tissue>
    </source>
</reference>
<accession>A0A2P2JJA4</accession>